<name>B1YDE4_PYRNV</name>
<keyword evidence="2" id="KW-1185">Reference proteome</keyword>
<dbReference type="eggNOG" id="arCOG00498">
    <property type="taxonomic scope" value="Archaea"/>
</dbReference>
<accession>B1YDE4</accession>
<sequence length="245" mass="26849">MKMVFSRSGVGWIYEGFFGVDVAEDAGVDVVLVTHHHPRHVAGARRAKMVVMNPIEYSMASDPARAARYARVVMRRAGAPSVENPEVQAGPFRGAVYRFTAGWVDLGDISVRVIPCGSHTWGHTCFGVEKAVFVGDLDSWIVSVDTFIRVVASLRGLRGYTAYTGGGERKPLEEFLEELERSFKRLLGRYLECVGEKTPYGIALCARGGGDPLRLSEEGLAFVKYLAENGHVKIVNTAPYVVKPA</sequence>
<evidence type="ECO:0008006" key="3">
    <source>
        <dbReference type="Google" id="ProtNLM"/>
    </source>
</evidence>
<dbReference type="InterPro" id="IPR036866">
    <property type="entry name" value="RibonucZ/Hydroxyglut_hydro"/>
</dbReference>
<evidence type="ECO:0000313" key="2">
    <source>
        <dbReference type="Proteomes" id="UP000001694"/>
    </source>
</evidence>
<dbReference type="KEGG" id="tne:Tneu_0870"/>
<protein>
    <recommendedName>
        <fullName evidence="3">Beta-lactamase domain protein</fullName>
    </recommendedName>
</protein>
<gene>
    <name evidence="1" type="ordered locus">Tneu_0870</name>
</gene>
<evidence type="ECO:0000313" key="1">
    <source>
        <dbReference type="EMBL" id="ACB39807.1"/>
    </source>
</evidence>
<dbReference type="AlphaFoldDB" id="B1YDE4"/>
<dbReference type="STRING" id="444157.Tneu_0870"/>
<proteinExistence type="predicted"/>
<dbReference type="Proteomes" id="UP000001694">
    <property type="component" value="Chromosome"/>
</dbReference>
<organism evidence="1 2">
    <name type="scientific">Pyrobaculum neutrophilum (strain DSM 2338 / JCM 9278 / NBRC 100436 / V24Sta)</name>
    <name type="common">Thermoproteus neutrophilus</name>
    <dbReference type="NCBI Taxonomy" id="444157"/>
    <lineage>
        <taxon>Archaea</taxon>
        <taxon>Thermoproteota</taxon>
        <taxon>Thermoprotei</taxon>
        <taxon>Thermoproteales</taxon>
        <taxon>Thermoproteaceae</taxon>
        <taxon>Pyrobaculum</taxon>
    </lineage>
</organism>
<dbReference type="EMBL" id="CP001014">
    <property type="protein sequence ID" value="ACB39807.1"/>
    <property type="molecule type" value="Genomic_DNA"/>
</dbReference>
<dbReference type="CDD" id="cd06262">
    <property type="entry name" value="metallo-hydrolase-like_MBL-fold"/>
    <property type="match status" value="1"/>
</dbReference>
<dbReference type="Gene3D" id="3.60.15.10">
    <property type="entry name" value="Ribonuclease Z/Hydroxyacylglutathione hydrolase-like"/>
    <property type="match status" value="1"/>
</dbReference>
<reference evidence="1" key="1">
    <citation type="submission" date="2008-03" db="EMBL/GenBank/DDBJ databases">
        <title>Complete sequence of Thermoproteus neutrophilus V24Sta.</title>
        <authorList>
            <consortium name="US DOE Joint Genome Institute"/>
            <person name="Copeland A."/>
            <person name="Lucas S."/>
            <person name="Lapidus A."/>
            <person name="Glavina del Rio T."/>
            <person name="Dalin E."/>
            <person name="Tice H."/>
            <person name="Bruce D."/>
            <person name="Goodwin L."/>
            <person name="Pitluck S."/>
            <person name="Sims D."/>
            <person name="Brettin T."/>
            <person name="Detter J.C."/>
            <person name="Han C."/>
            <person name="Kuske C.R."/>
            <person name="Schmutz J."/>
            <person name="Larimer F."/>
            <person name="Land M."/>
            <person name="Hauser L."/>
            <person name="Kyrpides N."/>
            <person name="Mikhailova N."/>
            <person name="Biddle J.F."/>
            <person name="Zhang Z."/>
            <person name="Fitz-Gibbon S.T."/>
            <person name="Lowe T.M."/>
            <person name="Saltikov C."/>
            <person name="House C.H."/>
            <person name="Richardson P."/>
        </authorList>
    </citation>
    <scope>NUCLEOTIDE SEQUENCE [LARGE SCALE GENOMIC DNA]</scope>
    <source>
        <strain evidence="1">V24Sta</strain>
    </source>
</reference>
<dbReference type="SUPFAM" id="SSF56281">
    <property type="entry name" value="Metallo-hydrolase/oxidoreductase"/>
    <property type="match status" value="1"/>
</dbReference>
<dbReference type="HOGENOM" id="CLU_1145256_0_0_2"/>